<protein>
    <submittedName>
        <fullName evidence="1">Transcriptional regulator, AbiEi antitoxin, Type IV TA system</fullName>
    </submittedName>
</protein>
<dbReference type="Pfam" id="PF09952">
    <property type="entry name" value="AbiEi_2"/>
    <property type="match status" value="1"/>
</dbReference>
<dbReference type="InterPro" id="IPR019238">
    <property type="entry name" value="AbiEi_2"/>
</dbReference>
<gene>
    <name evidence="1" type="ORF">SAMN05421547_101291</name>
</gene>
<sequence length="361" mass="39547">MLKTADPVNIEQRAVDALRAALGEAPGLTVLDIEAGNDIQDVSVDLVCHVDFGGRRHVLVGEVKSSGQPRYVPKALLQLKTYVGRQQGSDLVTPVFIAPYLSEDARALCTENGVGYLDFEGNARIVFPGFFMMRTVEGKPPAERRQLRSLFKPKSASVLRTMLRDPSKSWRVADLAEASLVSVGHVSNVRNSLLDRGWAEVSEEGVFLSNPDGLLDAWRDDYAPPGADRRAFYTTLHGALFEDAVRKLGPTLADDGLAILSSFSAANWLAPYARAGTHYFYADEEGADRLRQFLSLSPAGRGENVVVTVLDDLALFNDSVEAAGGIHCTSPVQTYLDLYVSGERGREAAEHLRRERLQWQG</sequence>
<organism evidence="1 2">
    <name type="scientific">Delftia lacustris</name>
    <dbReference type="NCBI Taxonomy" id="558537"/>
    <lineage>
        <taxon>Bacteria</taxon>
        <taxon>Pseudomonadati</taxon>
        <taxon>Pseudomonadota</taxon>
        <taxon>Betaproteobacteria</taxon>
        <taxon>Burkholderiales</taxon>
        <taxon>Comamonadaceae</taxon>
        <taxon>Delftia</taxon>
    </lineage>
</organism>
<proteinExistence type="predicted"/>
<evidence type="ECO:0000313" key="1">
    <source>
        <dbReference type="EMBL" id="SDX80230.1"/>
    </source>
</evidence>
<dbReference type="Proteomes" id="UP000183417">
    <property type="component" value="Unassembled WGS sequence"/>
</dbReference>
<dbReference type="RefSeq" id="WP_074920711.1">
    <property type="nucleotide sequence ID" value="NZ_CP141274.1"/>
</dbReference>
<dbReference type="GeneID" id="94695101"/>
<accession>A0A1H3ENP1</accession>
<reference evidence="1 2" key="1">
    <citation type="submission" date="2016-10" db="EMBL/GenBank/DDBJ databases">
        <authorList>
            <person name="de Groot N.N."/>
        </authorList>
    </citation>
    <scope>NUCLEOTIDE SEQUENCE [LARGE SCALE GENOMIC DNA]</scope>
    <source>
        <strain evidence="1 2">LMG 24775</strain>
    </source>
</reference>
<evidence type="ECO:0000313" key="2">
    <source>
        <dbReference type="Proteomes" id="UP000183417"/>
    </source>
</evidence>
<name>A0A1H3ENP1_9BURK</name>
<dbReference type="AlphaFoldDB" id="A0A1H3ENP1"/>
<dbReference type="EMBL" id="FNPE01000001">
    <property type="protein sequence ID" value="SDX80230.1"/>
    <property type="molecule type" value="Genomic_DNA"/>
</dbReference>